<dbReference type="PANTHER" id="PTHR37481:SF1">
    <property type="entry name" value="LIPOPOLYSACCHARIDE EXPORT SYSTEM PROTEIN LPTC"/>
    <property type="match status" value="1"/>
</dbReference>
<sequence length="184" mass="20473">MRLRRWLTLGLLAAAIASGWSIWMRAHPDDGGVLLARPDYVLRDFEVVSLDKQGKEAFTLLGPELQRNPADRTLALATPRFLVPDREGRYWDVRAQRGLVPADGSRIELHDDVLATSPPQAPPPTRIATDHLALDLNRNLASTSADVTITRPGLTMQGKGLEADFDHQQVSLLSQVRTRYVPQH</sequence>
<keyword evidence="1 6" id="KW-1003">Cell membrane</keyword>
<comment type="similarity">
    <text evidence="6">Belongs to the LptC family.</text>
</comment>
<evidence type="ECO:0000256" key="3">
    <source>
        <dbReference type="ARBA" id="ARBA00022692"/>
    </source>
</evidence>
<dbReference type="RefSeq" id="WP_240311062.1">
    <property type="nucleotide sequence ID" value="NZ_MSZW01000044.1"/>
</dbReference>
<dbReference type="HAMAP" id="MF_01915">
    <property type="entry name" value="LPS_assembly_LptC"/>
    <property type="match status" value="1"/>
</dbReference>
<comment type="caution">
    <text evidence="7">The sequence shown here is derived from an EMBL/GenBank/DDBJ whole genome shotgun (WGS) entry which is preliminary data.</text>
</comment>
<dbReference type="InterPro" id="IPR026265">
    <property type="entry name" value="LptC"/>
</dbReference>
<keyword evidence="2 6" id="KW-0997">Cell inner membrane</keyword>
<protein>
    <recommendedName>
        <fullName evidence="6">Lipopolysaccharide export system protein LptC</fullName>
    </recommendedName>
</protein>
<keyword evidence="4 6" id="KW-1133">Transmembrane helix</keyword>
<evidence type="ECO:0000256" key="4">
    <source>
        <dbReference type="ARBA" id="ARBA00022989"/>
    </source>
</evidence>
<evidence type="ECO:0000256" key="6">
    <source>
        <dbReference type="HAMAP-Rule" id="MF_01915"/>
    </source>
</evidence>
<dbReference type="Gene3D" id="2.60.450.10">
    <property type="entry name" value="Lipopolysaccharide (LPS) transport protein A like domain"/>
    <property type="match status" value="1"/>
</dbReference>
<accession>A0A4R3N8N8</accession>
<evidence type="ECO:0000256" key="2">
    <source>
        <dbReference type="ARBA" id="ARBA00022519"/>
    </source>
</evidence>
<evidence type="ECO:0000256" key="5">
    <source>
        <dbReference type="ARBA" id="ARBA00023136"/>
    </source>
</evidence>
<dbReference type="Pfam" id="PF06835">
    <property type="entry name" value="LptC"/>
    <property type="match status" value="1"/>
</dbReference>
<proteinExistence type="inferred from homology"/>
<dbReference type="AlphaFoldDB" id="A0A4R3N8N8"/>
<evidence type="ECO:0000313" key="7">
    <source>
        <dbReference type="EMBL" id="TCT24881.1"/>
    </source>
</evidence>
<gene>
    <name evidence="6" type="primary">lptC</name>
    <name evidence="7" type="ORF">EDC34_103225</name>
</gene>
<comment type="subunit">
    <text evidence="6">Component of the lipopolysaccharide transport and assembly complex. Interacts with LptA and the LptBFG transporter complex.</text>
</comment>
<dbReference type="PANTHER" id="PTHR37481">
    <property type="entry name" value="LIPOPOLYSACCHARIDE EXPORT SYSTEM PROTEIN LPTC"/>
    <property type="match status" value="1"/>
</dbReference>
<dbReference type="GO" id="GO:0030288">
    <property type="term" value="C:outer membrane-bounded periplasmic space"/>
    <property type="evidence" value="ECO:0007669"/>
    <property type="project" value="TreeGrafter"/>
</dbReference>
<dbReference type="InterPro" id="IPR052363">
    <property type="entry name" value="LPS_export_LptC"/>
</dbReference>
<keyword evidence="8" id="KW-1185">Reference proteome</keyword>
<dbReference type="EMBL" id="SMAP01000003">
    <property type="protein sequence ID" value="TCT24881.1"/>
    <property type="molecule type" value="Genomic_DNA"/>
</dbReference>
<evidence type="ECO:0000256" key="1">
    <source>
        <dbReference type="ARBA" id="ARBA00022475"/>
    </source>
</evidence>
<dbReference type="GO" id="GO:0043165">
    <property type="term" value="P:Gram-negative-bacterium-type cell outer membrane assembly"/>
    <property type="evidence" value="ECO:0007669"/>
    <property type="project" value="UniProtKB-UniRule"/>
</dbReference>
<dbReference type="GO" id="GO:0005886">
    <property type="term" value="C:plasma membrane"/>
    <property type="evidence" value="ECO:0007669"/>
    <property type="project" value="UniProtKB-SubCell"/>
</dbReference>
<keyword evidence="5 6" id="KW-0472">Membrane</keyword>
<dbReference type="GO" id="GO:0015221">
    <property type="term" value="F:lipopolysaccharide transmembrane transporter activity"/>
    <property type="evidence" value="ECO:0007669"/>
    <property type="project" value="InterPro"/>
</dbReference>
<dbReference type="InterPro" id="IPR010664">
    <property type="entry name" value="LipoPS_assembly_LptC-rel"/>
</dbReference>
<dbReference type="Proteomes" id="UP000295414">
    <property type="component" value="Unassembled WGS sequence"/>
</dbReference>
<reference evidence="7 8" key="1">
    <citation type="submission" date="2019-03" db="EMBL/GenBank/DDBJ databases">
        <title>Genomic Encyclopedia of Type Strains, Phase IV (KMG-IV): sequencing the most valuable type-strain genomes for metagenomic binning, comparative biology and taxonomic classification.</title>
        <authorList>
            <person name="Goeker M."/>
        </authorList>
    </citation>
    <scope>NUCLEOTIDE SEQUENCE [LARGE SCALE GENOMIC DNA]</scope>
    <source>
        <strain evidence="7 8">DSM 13605</strain>
    </source>
</reference>
<comment type="subcellular location">
    <subcellularLocation>
        <location evidence="6">Cell inner membrane</location>
        <topology evidence="6">Single-pass membrane protein</topology>
    </subcellularLocation>
</comment>
<dbReference type="NCBIfam" id="TIGR04409">
    <property type="entry name" value="LptC_YrbK"/>
    <property type="match status" value="1"/>
</dbReference>
<dbReference type="GO" id="GO:0017089">
    <property type="term" value="F:glycolipid transfer activity"/>
    <property type="evidence" value="ECO:0007669"/>
    <property type="project" value="TreeGrafter"/>
</dbReference>
<keyword evidence="3 6" id="KW-0812">Transmembrane</keyword>
<comment type="function">
    <text evidence="6">Involved in the assembly of lipopolysaccharide (LPS). Required for the translocation of LPS from the inner membrane to the outer membrane. Facilitates the transfer of LPS from the inner membrane to the periplasmic protein LptA. Could be a docking site for LptA.</text>
</comment>
<evidence type="ECO:0000313" key="8">
    <source>
        <dbReference type="Proteomes" id="UP000295414"/>
    </source>
</evidence>
<organism evidence="7 8">
    <name type="scientific">Thermomonas haemolytica</name>
    <dbReference type="NCBI Taxonomy" id="141949"/>
    <lineage>
        <taxon>Bacteria</taxon>
        <taxon>Pseudomonadati</taxon>
        <taxon>Pseudomonadota</taxon>
        <taxon>Gammaproteobacteria</taxon>
        <taxon>Lysobacterales</taxon>
        <taxon>Lysobacteraceae</taxon>
        <taxon>Thermomonas</taxon>
    </lineage>
</organism>
<name>A0A4R3N8N8_9GAMM</name>